<dbReference type="PRINTS" id="PR00150">
    <property type="entry name" value="PEPCARBXLASE"/>
</dbReference>
<comment type="cofactor">
    <cofactor evidence="1 10">
        <name>Mg(2+)</name>
        <dbReference type="ChEBI" id="CHEBI:18420"/>
    </cofactor>
</comment>
<evidence type="ECO:0000256" key="4">
    <source>
        <dbReference type="ARBA" id="ARBA00012305"/>
    </source>
</evidence>
<dbReference type="RefSeq" id="WP_285152823.1">
    <property type="nucleotide sequence ID" value="NZ_JASSPP010000004.1"/>
</dbReference>
<comment type="similarity">
    <text evidence="3 10">Belongs to the PEPCase type 1 family.</text>
</comment>
<evidence type="ECO:0000313" key="14">
    <source>
        <dbReference type="Proteomes" id="UP001225134"/>
    </source>
</evidence>
<dbReference type="NCBIfam" id="NF000584">
    <property type="entry name" value="PRK00009.1"/>
    <property type="match status" value="1"/>
</dbReference>
<keyword evidence="8 10" id="KW-0120">Carbon dioxide fixation</keyword>
<gene>
    <name evidence="10 13" type="primary">ppc</name>
    <name evidence="13" type="ORF">QQA45_03110</name>
</gene>
<evidence type="ECO:0000256" key="9">
    <source>
        <dbReference type="ARBA" id="ARBA00048995"/>
    </source>
</evidence>
<feature type="active site" evidence="10 11">
    <location>
        <position position="103"/>
    </location>
</feature>
<dbReference type="InterPro" id="IPR015813">
    <property type="entry name" value="Pyrv/PenolPyrv_kinase-like_dom"/>
</dbReference>
<dbReference type="PANTHER" id="PTHR30523">
    <property type="entry name" value="PHOSPHOENOLPYRUVATE CARBOXYLASE"/>
    <property type="match status" value="1"/>
</dbReference>
<feature type="active site" evidence="10 12">
    <location>
        <position position="527"/>
    </location>
</feature>
<dbReference type="PROSITE" id="PS00781">
    <property type="entry name" value="PEPCASE_1"/>
    <property type="match status" value="1"/>
</dbReference>
<evidence type="ECO:0000256" key="7">
    <source>
        <dbReference type="ARBA" id="ARBA00023239"/>
    </source>
</evidence>
<evidence type="ECO:0000256" key="6">
    <source>
        <dbReference type="ARBA" id="ARBA00022842"/>
    </source>
</evidence>
<accession>A0ABT7HJ05</accession>
<dbReference type="HAMAP" id="MF_00595">
    <property type="entry name" value="PEPcase_type1"/>
    <property type="match status" value="1"/>
</dbReference>
<dbReference type="Gene3D" id="1.20.1440.90">
    <property type="entry name" value="Phosphoenolpyruvate/pyruvate domain"/>
    <property type="match status" value="1"/>
</dbReference>
<dbReference type="InterPro" id="IPR021135">
    <property type="entry name" value="PEP_COase"/>
</dbReference>
<evidence type="ECO:0000256" key="5">
    <source>
        <dbReference type="ARBA" id="ARBA00022419"/>
    </source>
</evidence>
<keyword evidence="7 10" id="KW-0456">Lyase</keyword>
<comment type="subunit">
    <text evidence="10">Homotetramer.</text>
</comment>
<sequence>MNEEIDILVNTLINSIKDEEIKKATLTQNIDEIPYDKAYELSRVLAFIPLLINIAEDVITYKKMIRDKNQNKIKKENLEHAFNLINSKENIEKIEVTPVLTAHPTQIQRKSILDLVENIYNLLIDYDKVKEHLIDKNSWENELKKDINILLQTDTLRSTKLRVENEISNIMSYYKSTFLQAIPDLIIKYNKMAEKYKFKDTIIPIKIGTWVGGDRDGNPYVTAHTLEKTIKMAATVLISSYIEKLQKMYREFSMSEDLIKVSTAVKELVEKSHDFSIHRQKEPYRKAISYIRDRVIATAYKLKLDTTTMPNNTDLPAYENSQELLEDLLKIKDSLEKYSGKIFVFGTLQNLITAVKAFGFYLSTVDLRQDSSIHEKCVAELLRLANIENNYEKLSEEEKCKLLLNILENDPRPLAILESKKSELLQSELEIYSVAKKMINDFGNDVIKHNIISHTTNVSDMLEALIFLKEVGIQKNVSIVPLFETIEDLENSIVVMDKWFNLKIVKDFLKANNYEQEVMLGYSDSNKDGGYLTSSYSLYKAQKNLIKLGEKYGINISYFHGRGGTVGRGGGPSYEAILAQPNGSIKGKIRLTEQGEIIEAKYGNYNNGMYNLEALITASLEVGQVNSQENLDKYENIMEKLSNISYKKYRDLVFSKEKFIDFFYEITPITEISKLNLGSRPASRKSGRSIENLRAIPWVFSWSQTRIMLPGWYGLGTALANENIEELKEMYNNFPFFRTQISNVDMLLAKTDMEIAKLYLSLAKDKKEAEDIFSMILEEYRLTKEMILKVSSKKTLLEDNIELKESLNNRVPYFNALNKLQIKLLQKEREGFGDENLLKAIHTCINGIATGLRNSG</sequence>
<comment type="caution">
    <text evidence="13">The sequence shown here is derived from an EMBL/GenBank/DDBJ whole genome shotgun (WGS) entry which is preliminary data.</text>
</comment>
<dbReference type="EMBL" id="JASSPP010000004">
    <property type="protein sequence ID" value="MDK9580504.1"/>
    <property type="molecule type" value="Genomic_DNA"/>
</dbReference>
<dbReference type="GO" id="GO:0008964">
    <property type="term" value="F:phosphoenolpyruvate carboxylase activity"/>
    <property type="evidence" value="ECO:0007669"/>
    <property type="project" value="UniProtKB-EC"/>
</dbReference>
<dbReference type="PANTHER" id="PTHR30523:SF6">
    <property type="entry name" value="PHOSPHOENOLPYRUVATE CARBOXYLASE"/>
    <property type="match status" value="1"/>
</dbReference>
<keyword evidence="6 10" id="KW-0460">Magnesium</keyword>
<reference evidence="13 14" key="1">
    <citation type="submission" date="2023-06" db="EMBL/GenBank/DDBJ databases">
        <title>Antibody response to the Sneathia vaginalis cytopathogenic toxin A during pregnancy.</title>
        <authorList>
            <person name="Mccoy Z.T."/>
            <person name="Serrano M.G."/>
            <person name="Spaine K."/>
            <person name="Edwards D.J."/>
            <person name="Buck G.A."/>
            <person name="Jefferson K."/>
        </authorList>
    </citation>
    <scope>NUCLEOTIDE SEQUENCE [LARGE SCALE GENOMIC DNA]</scope>
    <source>
        <strain evidence="13 14">CCUG 42621</strain>
    </source>
</reference>
<evidence type="ECO:0000256" key="2">
    <source>
        <dbReference type="ARBA" id="ARBA00003670"/>
    </source>
</evidence>
<comment type="function">
    <text evidence="2 10">Forms oxaloacetate, a four-carbon dicarboxylic acid source for the tricarboxylic acid cycle.</text>
</comment>
<evidence type="ECO:0000313" key="13">
    <source>
        <dbReference type="EMBL" id="MDK9580504.1"/>
    </source>
</evidence>
<dbReference type="InterPro" id="IPR018129">
    <property type="entry name" value="PEP_COase_Lys_AS"/>
</dbReference>
<proteinExistence type="inferred from homology"/>
<comment type="catalytic activity">
    <reaction evidence="9 10">
        <text>oxaloacetate + phosphate = phosphoenolpyruvate + hydrogencarbonate</text>
        <dbReference type="Rhea" id="RHEA:28370"/>
        <dbReference type="ChEBI" id="CHEBI:16452"/>
        <dbReference type="ChEBI" id="CHEBI:17544"/>
        <dbReference type="ChEBI" id="CHEBI:43474"/>
        <dbReference type="ChEBI" id="CHEBI:58702"/>
        <dbReference type="EC" id="4.1.1.31"/>
    </reaction>
</comment>
<dbReference type="InterPro" id="IPR033129">
    <property type="entry name" value="PEPCASE_His_AS"/>
</dbReference>
<dbReference type="Pfam" id="PF00311">
    <property type="entry name" value="PEPcase"/>
    <property type="match status" value="1"/>
</dbReference>
<name>A0ABT7HJ05_9FUSO</name>
<keyword evidence="14" id="KW-1185">Reference proteome</keyword>
<dbReference type="Proteomes" id="UP001225134">
    <property type="component" value="Unassembled WGS sequence"/>
</dbReference>
<evidence type="ECO:0000256" key="10">
    <source>
        <dbReference type="HAMAP-Rule" id="MF_00595"/>
    </source>
</evidence>
<dbReference type="EC" id="4.1.1.31" evidence="4 10"/>
<evidence type="ECO:0000256" key="8">
    <source>
        <dbReference type="ARBA" id="ARBA00023300"/>
    </source>
</evidence>
<evidence type="ECO:0000256" key="12">
    <source>
        <dbReference type="PROSITE-ProRule" id="PRU10112"/>
    </source>
</evidence>
<dbReference type="InterPro" id="IPR022805">
    <property type="entry name" value="PEP_COase_bac/pln-type"/>
</dbReference>
<organism evidence="13 14">
    <name type="scientific">Sneathia sanguinegens</name>
    <dbReference type="NCBI Taxonomy" id="40543"/>
    <lineage>
        <taxon>Bacteria</taxon>
        <taxon>Fusobacteriati</taxon>
        <taxon>Fusobacteriota</taxon>
        <taxon>Fusobacteriia</taxon>
        <taxon>Fusobacteriales</taxon>
        <taxon>Leptotrichiaceae</taxon>
        <taxon>Sneathia</taxon>
    </lineage>
</organism>
<dbReference type="PROSITE" id="PS00393">
    <property type="entry name" value="PEPCASE_2"/>
    <property type="match status" value="1"/>
</dbReference>
<evidence type="ECO:0000256" key="11">
    <source>
        <dbReference type="PROSITE-ProRule" id="PRU10111"/>
    </source>
</evidence>
<dbReference type="SUPFAM" id="SSF51621">
    <property type="entry name" value="Phosphoenolpyruvate/pyruvate domain"/>
    <property type="match status" value="1"/>
</dbReference>
<protein>
    <recommendedName>
        <fullName evidence="5 10">Phosphoenolpyruvate carboxylase</fullName>
        <shortName evidence="10">PEPC</shortName>
        <shortName evidence="10">PEPCase</shortName>
        <ecNumber evidence="4 10">4.1.1.31</ecNumber>
    </recommendedName>
</protein>
<evidence type="ECO:0000256" key="1">
    <source>
        <dbReference type="ARBA" id="ARBA00001946"/>
    </source>
</evidence>
<evidence type="ECO:0000256" key="3">
    <source>
        <dbReference type="ARBA" id="ARBA00008346"/>
    </source>
</evidence>